<evidence type="ECO:0000313" key="1">
    <source>
        <dbReference type="EMBL" id="EGW05987.1"/>
    </source>
</evidence>
<name>G3IAJ1_CRIGR</name>
<dbReference type="InParanoid" id="G3IAJ1"/>
<dbReference type="GO" id="GO:0016787">
    <property type="term" value="F:hydrolase activity"/>
    <property type="evidence" value="ECO:0007669"/>
    <property type="project" value="UniProtKB-KW"/>
</dbReference>
<evidence type="ECO:0000313" key="2">
    <source>
        <dbReference type="Proteomes" id="UP000001075"/>
    </source>
</evidence>
<keyword evidence="1" id="KW-0378">Hydrolase</keyword>
<sequence>MSRLLQRDGLTILEKTSFPADTCPSERQEEQNKMLSALAARPGSEDSFSWPGAPGPYTTNLDFLRKGGGYAKICKPLHELIMQFLEKTSEEKQTTIARLAPSVLASPPLPQISYTTSTTESFLKALCTMFLDACI</sequence>
<dbReference type="EMBL" id="JH001716">
    <property type="protein sequence ID" value="EGW05987.1"/>
    <property type="molecule type" value="Genomic_DNA"/>
</dbReference>
<reference evidence="2" key="1">
    <citation type="journal article" date="2011" name="Nat. Biotechnol.">
        <title>The genomic sequence of the Chinese hamster ovary (CHO)-K1 cell line.</title>
        <authorList>
            <person name="Xu X."/>
            <person name="Nagarajan H."/>
            <person name="Lewis N.E."/>
            <person name="Pan S."/>
            <person name="Cai Z."/>
            <person name="Liu X."/>
            <person name="Chen W."/>
            <person name="Xie M."/>
            <person name="Wang W."/>
            <person name="Hammond S."/>
            <person name="Andersen M.R."/>
            <person name="Neff N."/>
            <person name="Passarelli B."/>
            <person name="Koh W."/>
            <person name="Fan H.C."/>
            <person name="Wang J."/>
            <person name="Gui Y."/>
            <person name="Lee K.H."/>
            <person name="Betenbaugh M.J."/>
            <person name="Quake S.R."/>
            <person name="Famili I."/>
            <person name="Palsson B.O."/>
            <person name="Wang J."/>
        </authorList>
    </citation>
    <scope>NUCLEOTIDE SEQUENCE [LARGE SCALE GENOMIC DNA]</scope>
    <source>
        <strain evidence="2">CHO K1 cell line</strain>
    </source>
</reference>
<organism evidence="1 2">
    <name type="scientific">Cricetulus griseus</name>
    <name type="common">Chinese hamster</name>
    <name type="synonym">Cricetulus barabensis griseus</name>
    <dbReference type="NCBI Taxonomy" id="10029"/>
    <lineage>
        <taxon>Eukaryota</taxon>
        <taxon>Metazoa</taxon>
        <taxon>Chordata</taxon>
        <taxon>Craniata</taxon>
        <taxon>Vertebrata</taxon>
        <taxon>Euteleostomi</taxon>
        <taxon>Mammalia</taxon>
        <taxon>Eutheria</taxon>
        <taxon>Euarchontoglires</taxon>
        <taxon>Glires</taxon>
        <taxon>Rodentia</taxon>
        <taxon>Myomorpha</taxon>
        <taxon>Muroidea</taxon>
        <taxon>Cricetidae</taxon>
        <taxon>Cricetinae</taxon>
        <taxon>Cricetulus</taxon>
    </lineage>
</organism>
<protein>
    <submittedName>
        <fullName evidence="1">Platelet-activating factor acetylhydrolase IB subunit beta</fullName>
    </submittedName>
</protein>
<gene>
    <name evidence="1" type="ORF">I79_020614</name>
</gene>
<dbReference type="STRING" id="10029.G3IAJ1"/>
<proteinExistence type="predicted"/>
<accession>G3IAJ1</accession>
<dbReference type="Proteomes" id="UP000001075">
    <property type="component" value="Unassembled WGS sequence"/>
</dbReference>
<dbReference type="AlphaFoldDB" id="G3IAJ1"/>